<evidence type="ECO:0000313" key="8">
    <source>
        <dbReference type="EMBL" id="SHK33108.1"/>
    </source>
</evidence>
<reference evidence="8 9" key="1">
    <citation type="submission" date="2016-11" db="EMBL/GenBank/DDBJ databases">
        <authorList>
            <person name="Jaros S."/>
            <person name="Januszkiewicz K."/>
            <person name="Wedrychowicz H."/>
        </authorList>
    </citation>
    <scope>NUCLEOTIDE SEQUENCE [LARGE SCALE GENOMIC DNA]</scope>
    <source>
        <strain evidence="8 9">DSM 14916</strain>
    </source>
</reference>
<dbReference type="GO" id="GO:0003677">
    <property type="term" value="F:DNA binding"/>
    <property type="evidence" value="ECO:0007669"/>
    <property type="project" value="UniProtKB-KW"/>
</dbReference>
<keyword evidence="2" id="KW-0963">Cytoplasm</keyword>
<accession>A0A1M6RL68</accession>
<keyword evidence="9" id="KW-1185">Reference proteome</keyword>
<dbReference type="Gene3D" id="1.10.1660.10">
    <property type="match status" value="1"/>
</dbReference>
<dbReference type="PRINTS" id="PR00040">
    <property type="entry name" value="HTHMERR"/>
</dbReference>
<keyword evidence="5" id="KW-0804">Transcription</keyword>
<evidence type="ECO:0000256" key="2">
    <source>
        <dbReference type="ARBA" id="ARBA00022490"/>
    </source>
</evidence>
<dbReference type="PROSITE" id="PS50937">
    <property type="entry name" value="HTH_MERR_2"/>
    <property type="match status" value="1"/>
</dbReference>
<evidence type="ECO:0000313" key="9">
    <source>
        <dbReference type="Proteomes" id="UP000184387"/>
    </source>
</evidence>
<dbReference type="SMART" id="SM00422">
    <property type="entry name" value="HTH_MERR"/>
    <property type="match status" value="1"/>
</dbReference>
<feature type="region of interest" description="Disordered" evidence="6">
    <location>
        <begin position="127"/>
        <end position="165"/>
    </location>
</feature>
<sequence length="165" mass="18512">MNIGQAAKASGVSAKMLRYYESIGLLAKAGRTAAGYRVYSDRDVNTLRFIRRARDFGLPLERIKLLIGLWQDENRASADVKQIALEHTAELRAKIDQLTRMCEALERLAISCDGGHRPECPILDQIAEGGLGDDVPHGRRAEQGSRTRHSVPEDSGHFREQRDEW</sequence>
<evidence type="ECO:0000259" key="7">
    <source>
        <dbReference type="PROSITE" id="PS50937"/>
    </source>
</evidence>
<dbReference type="InterPro" id="IPR047057">
    <property type="entry name" value="MerR_fam"/>
</dbReference>
<dbReference type="EMBL" id="FQZF01000044">
    <property type="protein sequence ID" value="SHK33108.1"/>
    <property type="molecule type" value="Genomic_DNA"/>
</dbReference>
<dbReference type="NCBIfam" id="TIGR02044">
    <property type="entry name" value="CueR"/>
    <property type="match status" value="1"/>
</dbReference>
<dbReference type="InterPro" id="IPR009061">
    <property type="entry name" value="DNA-bd_dom_put_sf"/>
</dbReference>
<keyword evidence="3" id="KW-0805">Transcription regulation</keyword>
<dbReference type="GO" id="GO:0005737">
    <property type="term" value="C:cytoplasm"/>
    <property type="evidence" value="ECO:0007669"/>
    <property type="project" value="UniProtKB-SubCell"/>
</dbReference>
<dbReference type="Pfam" id="PF09278">
    <property type="entry name" value="MerR-DNA-bind"/>
    <property type="match status" value="1"/>
</dbReference>
<feature type="domain" description="HTH merR-type" evidence="7">
    <location>
        <begin position="1"/>
        <end position="69"/>
    </location>
</feature>
<dbReference type="PANTHER" id="PTHR30204:SF94">
    <property type="entry name" value="HEAVY METAL-DEPENDENT TRANSCRIPTIONAL REGULATOR HI_0293-RELATED"/>
    <property type="match status" value="1"/>
</dbReference>
<keyword evidence="4" id="KW-0238">DNA-binding</keyword>
<dbReference type="OrthoDB" id="9802944at2"/>
<evidence type="ECO:0000256" key="4">
    <source>
        <dbReference type="ARBA" id="ARBA00023125"/>
    </source>
</evidence>
<dbReference type="Pfam" id="PF00376">
    <property type="entry name" value="MerR"/>
    <property type="match status" value="1"/>
</dbReference>
<evidence type="ECO:0000256" key="6">
    <source>
        <dbReference type="SAM" id="MobiDB-lite"/>
    </source>
</evidence>
<comment type="subcellular location">
    <subcellularLocation>
        <location evidence="1">Cytoplasm</location>
    </subcellularLocation>
</comment>
<dbReference type="RefSeq" id="WP_086062512.1">
    <property type="nucleotide sequence ID" value="NZ_FQZF01000044.1"/>
</dbReference>
<feature type="compositionally biased region" description="Basic and acidic residues" evidence="6">
    <location>
        <begin position="134"/>
        <end position="165"/>
    </location>
</feature>
<dbReference type="CDD" id="cd01108">
    <property type="entry name" value="HTH_CueR"/>
    <property type="match status" value="1"/>
</dbReference>
<dbReference type="AlphaFoldDB" id="A0A1M6RL68"/>
<name>A0A1M6RL68_9PROT</name>
<evidence type="ECO:0000256" key="3">
    <source>
        <dbReference type="ARBA" id="ARBA00023015"/>
    </source>
</evidence>
<dbReference type="PROSITE" id="PS00552">
    <property type="entry name" value="HTH_MERR_1"/>
    <property type="match status" value="1"/>
</dbReference>
<organism evidence="8 9">
    <name type="scientific">Muricoccus roseus</name>
    <dbReference type="NCBI Taxonomy" id="198092"/>
    <lineage>
        <taxon>Bacteria</taxon>
        <taxon>Pseudomonadati</taxon>
        <taxon>Pseudomonadota</taxon>
        <taxon>Alphaproteobacteria</taxon>
        <taxon>Acetobacterales</taxon>
        <taxon>Roseomonadaceae</taxon>
        <taxon>Muricoccus</taxon>
    </lineage>
</organism>
<dbReference type="InterPro" id="IPR000551">
    <property type="entry name" value="MerR-type_HTH_dom"/>
</dbReference>
<dbReference type="STRING" id="198092.SAMN02745194_04713"/>
<gene>
    <name evidence="8" type="ORF">SAMN02745194_04713</name>
</gene>
<dbReference type="InterPro" id="IPR015358">
    <property type="entry name" value="Tscrpt_reg_MerR_DNA-bd"/>
</dbReference>
<evidence type="ECO:0000256" key="1">
    <source>
        <dbReference type="ARBA" id="ARBA00004496"/>
    </source>
</evidence>
<dbReference type="GO" id="GO:0003700">
    <property type="term" value="F:DNA-binding transcription factor activity"/>
    <property type="evidence" value="ECO:0007669"/>
    <property type="project" value="InterPro"/>
</dbReference>
<evidence type="ECO:0000256" key="5">
    <source>
        <dbReference type="ARBA" id="ARBA00023163"/>
    </source>
</evidence>
<dbReference type="InterPro" id="IPR011789">
    <property type="entry name" value="CueR"/>
</dbReference>
<proteinExistence type="predicted"/>
<protein>
    <submittedName>
        <fullName evidence="8">Cu(I)-responsive transcriptional regulator</fullName>
    </submittedName>
</protein>
<dbReference type="PANTHER" id="PTHR30204">
    <property type="entry name" value="REDOX-CYCLING DRUG-SENSING TRANSCRIPTIONAL ACTIVATOR SOXR"/>
    <property type="match status" value="1"/>
</dbReference>
<dbReference type="Proteomes" id="UP000184387">
    <property type="component" value="Unassembled WGS sequence"/>
</dbReference>
<dbReference type="SUPFAM" id="SSF46955">
    <property type="entry name" value="Putative DNA-binding domain"/>
    <property type="match status" value="1"/>
</dbReference>
<dbReference type="GO" id="GO:0045893">
    <property type="term" value="P:positive regulation of DNA-templated transcription"/>
    <property type="evidence" value="ECO:0007669"/>
    <property type="project" value="InterPro"/>
</dbReference>
<dbReference type="GO" id="GO:0005507">
    <property type="term" value="F:copper ion binding"/>
    <property type="evidence" value="ECO:0007669"/>
    <property type="project" value="InterPro"/>
</dbReference>